<evidence type="ECO:0000256" key="1">
    <source>
        <dbReference type="ARBA" id="ARBA00023015"/>
    </source>
</evidence>
<sequence>MDSLKNMNDALRYIEANLTNEIDASEVAKRALCSEYHFKRMFSFLAGITLSEYIRKRRLTLAAFELKNSDLKVIDVAIKYGYNSPDSFTRAFHIFQGITPSEARNNGYTIKSYPQMTFQLSIKGGKEMNYRIEEKQAFRIVGIKKRIPLIFEGVNSEIASMREKLDTDTISQLNSISNVEPSGLIDASANFSEGRMEENGELDHYVGVATTENCPDNLTQLEVPALTWAVFEAVGSFPEALQDIWGRIYSEWFPSSNYEQVEGPEILWNENEDTSSSKFRSEIWIPVKKK</sequence>
<dbReference type="Gene3D" id="3.20.80.10">
    <property type="entry name" value="Regulatory factor, effector binding domain"/>
    <property type="match status" value="1"/>
</dbReference>
<dbReference type="SMART" id="SM00342">
    <property type="entry name" value="HTH_ARAC"/>
    <property type="match status" value="1"/>
</dbReference>
<evidence type="ECO:0000259" key="4">
    <source>
        <dbReference type="PROSITE" id="PS01124"/>
    </source>
</evidence>
<keyword evidence="1" id="KW-0805">Transcription regulation</keyword>
<dbReference type="SUPFAM" id="SSF55136">
    <property type="entry name" value="Probable bacterial effector-binding domain"/>
    <property type="match status" value="1"/>
</dbReference>
<feature type="domain" description="HTH araC/xylS-type" evidence="4">
    <location>
        <begin position="8"/>
        <end position="106"/>
    </location>
</feature>
<dbReference type="Gene3D" id="1.10.10.60">
    <property type="entry name" value="Homeodomain-like"/>
    <property type="match status" value="2"/>
</dbReference>
<dbReference type="InterPro" id="IPR050959">
    <property type="entry name" value="MarA-like"/>
</dbReference>
<protein>
    <submittedName>
        <fullName evidence="5">HTH-type transcriptional regulator YdeE</fullName>
    </submittedName>
</protein>
<dbReference type="InterPro" id="IPR029442">
    <property type="entry name" value="GyrI-like"/>
</dbReference>
<keyword evidence="6" id="KW-1185">Reference proteome</keyword>
<dbReference type="Pfam" id="PF06445">
    <property type="entry name" value="GyrI-like"/>
    <property type="match status" value="1"/>
</dbReference>
<accession>A0ABQ2DXT3</accession>
<evidence type="ECO:0000256" key="2">
    <source>
        <dbReference type="ARBA" id="ARBA00023125"/>
    </source>
</evidence>
<dbReference type="InterPro" id="IPR010499">
    <property type="entry name" value="AraC_E-bd"/>
</dbReference>
<gene>
    <name evidence="5" type="primary">ydeE</name>
    <name evidence="5" type="ORF">GCM10007111_43580</name>
</gene>
<dbReference type="EMBL" id="BMPN01000015">
    <property type="protein sequence ID" value="GGJ77261.1"/>
    <property type="molecule type" value="Genomic_DNA"/>
</dbReference>
<organism evidence="5 6">
    <name type="scientific">Virgibacillus kapii</name>
    <dbReference type="NCBI Taxonomy" id="1638645"/>
    <lineage>
        <taxon>Bacteria</taxon>
        <taxon>Bacillati</taxon>
        <taxon>Bacillota</taxon>
        <taxon>Bacilli</taxon>
        <taxon>Bacillales</taxon>
        <taxon>Bacillaceae</taxon>
        <taxon>Virgibacillus</taxon>
    </lineage>
</organism>
<keyword evidence="3" id="KW-0804">Transcription</keyword>
<dbReference type="SUPFAM" id="SSF46689">
    <property type="entry name" value="Homeodomain-like"/>
    <property type="match status" value="2"/>
</dbReference>
<dbReference type="PANTHER" id="PTHR47504">
    <property type="entry name" value="RIGHT ORIGIN-BINDING PROTEIN"/>
    <property type="match status" value="1"/>
</dbReference>
<evidence type="ECO:0000256" key="3">
    <source>
        <dbReference type="ARBA" id="ARBA00023163"/>
    </source>
</evidence>
<reference evidence="6" key="1">
    <citation type="journal article" date="2019" name="Int. J. Syst. Evol. Microbiol.">
        <title>The Global Catalogue of Microorganisms (GCM) 10K type strain sequencing project: providing services to taxonomists for standard genome sequencing and annotation.</title>
        <authorList>
            <consortium name="The Broad Institute Genomics Platform"/>
            <consortium name="The Broad Institute Genome Sequencing Center for Infectious Disease"/>
            <person name="Wu L."/>
            <person name="Ma J."/>
        </authorList>
    </citation>
    <scope>NUCLEOTIDE SEQUENCE [LARGE SCALE GENOMIC DNA]</scope>
    <source>
        <strain evidence="6">JCM 30071</strain>
    </source>
</reference>
<comment type="caution">
    <text evidence="5">The sequence shown here is derived from an EMBL/GenBank/DDBJ whole genome shotgun (WGS) entry which is preliminary data.</text>
</comment>
<dbReference type="InterPro" id="IPR011256">
    <property type="entry name" value="Reg_factor_effector_dom_sf"/>
</dbReference>
<evidence type="ECO:0000313" key="6">
    <source>
        <dbReference type="Proteomes" id="UP000634435"/>
    </source>
</evidence>
<dbReference type="PROSITE" id="PS01124">
    <property type="entry name" value="HTH_ARAC_FAMILY_2"/>
    <property type="match status" value="1"/>
</dbReference>
<dbReference type="PANTHER" id="PTHR47504:SF5">
    <property type="entry name" value="RIGHT ORIGIN-BINDING PROTEIN"/>
    <property type="match status" value="1"/>
</dbReference>
<proteinExistence type="predicted"/>
<dbReference type="Proteomes" id="UP000634435">
    <property type="component" value="Unassembled WGS sequence"/>
</dbReference>
<dbReference type="SMART" id="SM00871">
    <property type="entry name" value="AraC_E_bind"/>
    <property type="match status" value="1"/>
</dbReference>
<dbReference type="RefSeq" id="WP_188944423.1">
    <property type="nucleotide sequence ID" value="NZ_BMPN01000015.1"/>
</dbReference>
<keyword evidence="2" id="KW-0238">DNA-binding</keyword>
<evidence type="ECO:0000313" key="5">
    <source>
        <dbReference type="EMBL" id="GGJ77261.1"/>
    </source>
</evidence>
<dbReference type="InterPro" id="IPR009057">
    <property type="entry name" value="Homeodomain-like_sf"/>
</dbReference>
<dbReference type="InterPro" id="IPR018060">
    <property type="entry name" value="HTH_AraC"/>
</dbReference>
<dbReference type="Pfam" id="PF12833">
    <property type="entry name" value="HTH_18"/>
    <property type="match status" value="1"/>
</dbReference>
<name>A0ABQ2DXT3_9BACI</name>